<keyword evidence="2 5" id="KW-0238">DNA-binding</keyword>
<dbReference type="AlphaFoldDB" id="A0A7W6NPS0"/>
<keyword evidence="3" id="KW-0804">Transcription</keyword>
<keyword evidence="1" id="KW-0805">Transcription regulation</keyword>
<dbReference type="RefSeq" id="WP_183203537.1">
    <property type="nucleotide sequence ID" value="NZ_BAAAER010000011.1"/>
</dbReference>
<dbReference type="PANTHER" id="PTHR46796">
    <property type="entry name" value="HTH-TYPE TRANSCRIPTIONAL ACTIVATOR RHAS-RELATED"/>
    <property type="match status" value="1"/>
</dbReference>
<dbReference type="PANTHER" id="PTHR46796:SF6">
    <property type="entry name" value="ARAC SUBFAMILY"/>
    <property type="match status" value="1"/>
</dbReference>
<feature type="domain" description="HTH araC/xylS-type" evidence="4">
    <location>
        <begin position="219"/>
        <end position="318"/>
    </location>
</feature>
<reference evidence="5 6" key="1">
    <citation type="submission" date="2020-08" db="EMBL/GenBank/DDBJ databases">
        <title>Genomic Encyclopedia of Type Strains, Phase IV (KMG-IV): sequencing the most valuable type-strain genomes for metagenomic binning, comparative biology and taxonomic classification.</title>
        <authorList>
            <person name="Goeker M."/>
        </authorList>
    </citation>
    <scope>NUCLEOTIDE SEQUENCE [LARGE SCALE GENOMIC DNA]</scope>
    <source>
        <strain evidence="5 6">DSM 23960</strain>
    </source>
</reference>
<dbReference type="InterPro" id="IPR009057">
    <property type="entry name" value="Homeodomain-like_sf"/>
</dbReference>
<proteinExistence type="predicted"/>
<dbReference type="PROSITE" id="PS01124">
    <property type="entry name" value="HTH_ARAC_FAMILY_2"/>
    <property type="match status" value="1"/>
</dbReference>
<dbReference type="EMBL" id="JACIDM010000001">
    <property type="protein sequence ID" value="MBB4082460.1"/>
    <property type="molecule type" value="Genomic_DNA"/>
</dbReference>
<name>A0A7W6NPS0_9CAUL</name>
<dbReference type="PROSITE" id="PS00041">
    <property type="entry name" value="HTH_ARAC_FAMILY_1"/>
    <property type="match status" value="1"/>
</dbReference>
<dbReference type="Proteomes" id="UP000529946">
    <property type="component" value="Unassembled WGS sequence"/>
</dbReference>
<evidence type="ECO:0000256" key="1">
    <source>
        <dbReference type="ARBA" id="ARBA00023015"/>
    </source>
</evidence>
<protein>
    <submittedName>
        <fullName evidence="5">AraC-like DNA-binding protein</fullName>
    </submittedName>
</protein>
<dbReference type="InterPro" id="IPR018060">
    <property type="entry name" value="HTH_AraC"/>
</dbReference>
<evidence type="ECO:0000256" key="2">
    <source>
        <dbReference type="ARBA" id="ARBA00023125"/>
    </source>
</evidence>
<dbReference type="Pfam" id="PF12833">
    <property type="entry name" value="HTH_18"/>
    <property type="match status" value="1"/>
</dbReference>
<evidence type="ECO:0000256" key="3">
    <source>
        <dbReference type="ARBA" id="ARBA00023163"/>
    </source>
</evidence>
<comment type="caution">
    <text evidence="5">The sequence shown here is derived from an EMBL/GenBank/DDBJ whole genome shotgun (WGS) entry which is preliminary data.</text>
</comment>
<keyword evidence="6" id="KW-1185">Reference proteome</keyword>
<dbReference type="GO" id="GO:0043565">
    <property type="term" value="F:sequence-specific DNA binding"/>
    <property type="evidence" value="ECO:0007669"/>
    <property type="project" value="InterPro"/>
</dbReference>
<evidence type="ECO:0000259" key="4">
    <source>
        <dbReference type="PROSITE" id="PS01124"/>
    </source>
</evidence>
<gene>
    <name evidence="5" type="ORF">GGR12_001299</name>
</gene>
<dbReference type="GO" id="GO:0003700">
    <property type="term" value="F:DNA-binding transcription factor activity"/>
    <property type="evidence" value="ECO:0007669"/>
    <property type="project" value="InterPro"/>
</dbReference>
<dbReference type="InterPro" id="IPR050204">
    <property type="entry name" value="AraC_XylS_family_regulators"/>
</dbReference>
<dbReference type="Gene3D" id="1.10.10.60">
    <property type="entry name" value="Homeodomain-like"/>
    <property type="match status" value="1"/>
</dbReference>
<dbReference type="SUPFAM" id="SSF46689">
    <property type="entry name" value="Homeodomain-like"/>
    <property type="match status" value="1"/>
</dbReference>
<dbReference type="InterPro" id="IPR018062">
    <property type="entry name" value="HTH_AraC-typ_CS"/>
</dbReference>
<sequence length="351" mass="37890">MSSQDVRRPASLAWDVSSATCPDAFDRYHQSMADLYDVTAEPADNDRVFISRTTVTLFANGTVGRGFSVGQTMRRTPAAIRRAGLDVINIALNFSPLVGDCGGTDVRTEPGAVQFRDMARESASHLDSVDLINVMVLREAAPAWMCDGAMHGAVMRPDTAAGRLLAGHLVVLARTAPELSREQGAAAIEAAILIAGSGAGRLIDPTADQSEAVYRTVRHRATKIIERRLLDPTLTIQAIVDGTGASRTTVFRAFGPGGVRAHVQNLRLDRARAMLRRQDGRRRTVSEVAFSHGFASAAHFSRLFRARFGHPPTEIAMPEPEGIAANESGSSEMRHGVVVDWLRDRAARLAA</sequence>
<accession>A0A7W6NPS0</accession>
<organism evidence="5 6">
    <name type="scientific">Brevundimonas lenta</name>
    <dbReference type="NCBI Taxonomy" id="424796"/>
    <lineage>
        <taxon>Bacteria</taxon>
        <taxon>Pseudomonadati</taxon>
        <taxon>Pseudomonadota</taxon>
        <taxon>Alphaproteobacteria</taxon>
        <taxon>Caulobacterales</taxon>
        <taxon>Caulobacteraceae</taxon>
        <taxon>Brevundimonas</taxon>
    </lineage>
</organism>
<dbReference type="SMART" id="SM00342">
    <property type="entry name" value="HTH_ARAC"/>
    <property type="match status" value="1"/>
</dbReference>
<evidence type="ECO:0000313" key="5">
    <source>
        <dbReference type="EMBL" id="MBB4082460.1"/>
    </source>
</evidence>
<evidence type="ECO:0000313" key="6">
    <source>
        <dbReference type="Proteomes" id="UP000529946"/>
    </source>
</evidence>